<dbReference type="OrthoDB" id="3264185at2759"/>
<reference evidence="2" key="1">
    <citation type="submission" date="2014-04" db="EMBL/GenBank/DDBJ databases">
        <title>Evolutionary Origins and Diversification of the Mycorrhizal Mutualists.</title>
        <authorList>
            <consortium name="DOE Joint Genome Institute"/>
            <consortium name="Mycorrhizal Genomics Consortium"/>
            <person name="Kohler A."/>
            <person name="Kuo A."/>
            <person name="Nagy L.G."/>
            <person name="Floudas D."/>
            <person name="Copeland A."/>
            <person name="Barry K.W."/>
            <person name="Cichocki N."/>
            <person name="Veneault-Fourrey C."/>
            <person name="LaButti K."/>
            <person name="Lindquist E.A."/>
            <person name="Lipzen A."/>
            <person name="Lundell T."/>
            <person name="Morin E."/>
            <person name="Murat C."/>
            <person name="Riley R."/>
            <person name="Ohm R."/>
            <person name="Sun H."/>
            <person name="Tunlid A."/>
            <person name="Henrissat B."/>
            <person name="Grigoriev I.V."/>
            <person name="Hibbett D.S."/>
            <person name="Martin F."/>
        </authorList>
    </citation>
    <scope>NUCLEOTIDE SEQUENCE [LARGE SCALE GENOMIC DNA]</scope>
    <source>
        <strain evidence="2">FD-334 SS-4</strain>
    </source>
</reference>
<proteinExistence type="predicted"/>
<accession>A0A0D2LHJ9</accession>
<sequence length="501" mass="56618">MVLSSRLASSSWISQSDRSHAIPGKEIYERPLGLLELGFYWDGVFERTADTLQHAEIAVDSTRLDPKHACSYASISRTWMRLKQQFPLLGARIEERDENAVFFVVAVESLHQCRPEEITFRNVSSADEALDIMKSLAVNERLLSNDFLARLLVVRRTDVEHVFHIIINVSHAITDGMANITILKTFVDEVARDDASFKHWDLSQQLALSDSTDRLYPLAKFSIAKQRWRLAVAKIITARYARPSTGGHSLPRIFSQNTPYTPAHSKSLSFSFSPEQSQIVIANCRKQKLTFGNAYPIIGQIAVTRLLLRRYLRGEISEEEWEFRKREPMSSAGPMNLRSFQDKAWHDAGGAKHVCVSIGFFYFALPIMPLGAASSFRPGAELPAFETLLSRKRFWLRSRSVRSQADRFIRNPLLLELGSIALPARVERARSVGLQWRKEKGSLTGVTNTILSPMEQASTSFIFCNGGSSMGNVRSYSTLFSLLSLNSRNRRLIFSFHVSIP</sequence>
<dbReference type="AlphaFoldDB" id="A0A0D2LHJ9"/>
<dbReference type="EMBL" id="KN817525">
    <property type="protein sequence ID" value="KJA27097.1"/>
    <property type="molecule type" value="Genomic_DNA"/>
</dbReference>
<dbReference type="SUPFAM" id="SSF52777">
    <property type="entry name" value="CoA-dependent acyltransferases"/>
    <property type="match status" value="1"/>
</dbReference>
<dbReference type="Gene3D" id="3.30.559.10">
    <property type="entry name" value="Chloramphenicol acetyltransferase-like domain"/>
    <property type="match status" value="1"/>
</dbReference>
<protein>
    <recommendedName>
        <fullName evidence="3">Condensation domain-containing protein</fullName>
    </recommendedName>
</protein>
<dbReference type="PANTHER" id="PTHR28037">
    <property type="entry name" value="ALCOHOL O-ACETYLTRANSFERASE 1-RELATED"/>
    <property type="match status" value="1"/>
</dbReference>
<dbReference type="Proteomes" id="UP000054270">
    <property type="component" value="Unassembled WGS sequence"/>
</dbReference>
<evidence type="ECO:0000313" key="2">
    <source>
        <dbReference type="Proteomes" id="UP000054270"/>
    </source>
</evidence>
<dbReference type="PANTHER" id="PTHR28037:SF1">
    <property type="entry name" value="ALCOHOL O-ACETYLTRANSFERASE 1-RELATED"/>
    <property type="match status" value="1"/>
</dbReference>
<dbReference type="InterPro" id="IPR052058">
    <property type="entry name" value="Alcohol_O-acetyltransferase"/>
</dbReference>
<gene>
    <name evidence="1" type="ORF">HYPSUDRAFT_35660</name>
</gene>
<dbReference type="STRING" id="945553.A0A0D2LHJ9"/>
<name>A0A0D2LHJ9_HYPSF</name>
<evidence type="ECO:0008006" key="3">
    <source>
        <dbReference type="Google" id="ProtNLM"/>
    </source>
</evidence>
<keyword evidence="2" id="KW-1185">Reference proteome</keyword>
<evidence type="ECO:0000313" key="1">
    <source>
        <dbReference type="EMBL" id="KJA27097.1"/>
    </source>
</evidence>
<dbReference type="InterPro" id="IPR023213">
    <property type="entry name" value="CAT-like_dom_sf"/>
</dbReference>
<dbReference type="OMA" id="FRKREPM"/>
<organism evidence="1 2">
    <name type="scientific">Hypholoma sublateritium (strain FD-334 SS-4)</name>
    <dbReference type="NCBI Taxonomy" id="945553"/>
    <lineage>
        <taxon>Eukaryota</taxon>
        <taxon>Fungi</taxon>
        <taxon>Dikarya</taxon>
        <taxon>Basidiomycota</taxon>
        <taxon>Agaricomycotina</taxon>
        <taxon>Agaricomycetes</taxon>
        <taxon>Agaricomycetidae</taxon>
        <taxon>Agaricales</taxon>
        <taxon>Agaricineae</taxon>
        <taxon>Strophariaceae</taxon>
        <taxon>Hypholoma</taxon>
    </lineage>
</organism>